<dbReference type="InterPro" id="IPR005097">
    <property type="entry name" value="Sacchrp_dh_NADP-bd"/>
</dbReference>
<accession>A0A3D8JY81</accession>
<keyword evidence="1" id="KW-0472">Membrane</keyword>
<dbReference type="EMBL" id="QRGA01000009">
    <property type="protein sequence ID" value="RDU97772.1"/>
    <property type="molecule type" value="Genomic_DNA"/>
</dbReference>
<dbReference type="InterPro" id="IPR023181">
    <property type="entry name" value="Homospermid_syn-like_C"/>
</dbReference>
<evidence type="ECO:0000313" key="5">
    <source>
        <dbReference type="Proteomes" id="UP000256838"/>
    </source>
</evidence>
<dbReference type="AlphaFoldDB" id="A0A3D8JY81"/>
<dbReference type="Proteomes" id="UP000256838">
    <property type="component" value="Unassembled WGS sequence"/>
</dbReference>
<dbReference type="InterPro" id="IPR032095">
    <property type="entry name" value="Sacchrp_dh-like_C"/>
</dbReference>
<feature type="domain" description="Saccharopine dehydrogenase-like C-terminal" evidence="3">
    <location>
        <begin position="252"/>
        <end position="527"/>
    </location>
</feature>
<evidence type="ECO:0000259" key="3">
    <source>
        <dbReference type="Pfam" id="PF16653"/>
    </source>
</evidence>
<dbReference type="Pfam" id="PF16653">
    <property type="entry name" value="Sacchrp_dh_C"/>
    <property type="match status" value="1"/>
</dbReference>
<comment type="caution">
    <text evidence="4">The sequence shown here is derived from an EMBL/GenBank/DDBJ whole genome shotgun (WGS) entry which is preliminary data.</text>
</comment>
<name>A0A3D8JY81_9BURK</name>
<dbReference type="Pfam" id="PF03435">
    <property type="entry name" value="Sacchrp_dh_NADP"/>
    <property type="match status" value="1"/>
</dbReference>
<feature type="transmembrane region" description="Helical" evidence="1">
    <location>
        <begin position="37"/>
        <end position="58"/>
    </location>
</feature>
<evidence type="ECO:0000259" key="2">
    <source>
        <dbReference type="Pfam" id="PF03435"/>
    </source>
</evidence>
<proteinExistence type="predicted"/>
<evidence type="ECO:0000256" key="1">
    <source>
        <dbReference type="SAM" id="Phobius"/>
    </source>
</evidence>
<dbReference type="SUPFAM" id="SSF51735">
    <property type="entry name" value="NAD(P)-binding Rossmann-fold domains"/>
    <property type="match status" value="1"/>
</dbReference>
<feature type="domain" description="Saccharopine dehydrogenase NADP binding" evidence="2">
    <location>
        <begin position="106"/>
        <end position="248"/>
    </location>
</feature>
<dbReference type="Gene3D" id="3.40.50.720">
    <property type="entry name" value="NAD(P)-binding Rossmann-like Domain"/>
    <property type="match status" value="1"/>
</dbReference>
<sequence length="571" mass="62822">MREAHRFAMRSCIAGICWSHRLRRPLRRKRRRVETTPVSFAHGIACLPALAVLGFSGVQLPTGLRYITWPPRGQLSWCDTLALKKGSSRPRLHSYNDSSPKMSNRIVIVGFGNIGQAVIPLLQDEFAGRRITAIDCCIDERRVEIATARNIELVEQRVDADNFQGILAPRLSRGDFLLNLAPSVSTCDLLLLAQSKGAIYLDTGIEPWEYHYDQDDYDGTNADTSNYALRERVLALKRGQSASTPTAIVANGANPGYVSALVKQGLLELAQEVGLAELASPAPRTREDWARLAAALDVQVIQISERDTQRAPIERAPREFVNTWSVPGFMTECQQDAELGWGTHEPTLPAGAVRHTAGSRAAIRLSRPGWATTVKSWTPRQGEFEGYVLTHHEAISIADYLTLGPPAAATATYRPTVYYAYRPTDLAVESMSLLREDGGDAPAERLLKDEITEGIDELGVFLLSGRYPALWLGSALSIGRARSLAPYNNATSLQVVSAVVAALRWAEAHPAEGIVEADEIDYTAIVEYGEHFWAPMQRCYTHWKPIEGLSRLAFAAFAATNESAEVVQTTS</sequence>
<evidence type="ECO:0000313" key="4">
    <source>
        <dbReference type="EMBL" id="RDU97772.1"/>
    </source>
</evidence>
<dbReference type="InterPro" id="IPR036291">
    <property type="entry name" value="NAD(P)-bd_dom_sf"/>
</dbReference>
<keyword evidence="1" id="KW-1133">Transmembrane helix</keyword>
<gene>
    <name evidence="4" type="ORF">DWV00_18130</name>
</gene>
<dbReference type="OrthoDB" id="9767495at2"/>
<keyword evidence="1" id="KW-0812">Transmembrane</keyword>
<reference evidence="4 5" key="1">
    <citation type="submission" date="2018-08" db="EMBL/GenBank/DDBJ databases">
        <title>Paraburkholderia sp. DHOM06 isolated from forest soil.</title>
        <authorList>
            <person name="Gao Z.-H."/>
            <person name="Qiu L.-H."/>
        </authorList>
    </citation>
    <scope>NUCLEOTIDE SEQUENCE [LARGE SCALE GENOMIC DNA]</scope>
    <source>
        <strain evidence="4 5">DHOM06</strain>
    </source>
</reference>
<protein>
    <submittedName>
        <fullName evidence="4">Homospermidine synthase</fullName>
    </submittedName>
</protein>
<organism evidence="4 5">
    <name type="scientific">Trinickia dinghuensis</name>
    <dbReference type="NCBI Taxonomy" id="2291023"/>
    <lineage>
        <taxon>Bacteria</taxon>
        <taxon>Pseudomonadati</taxon>
        <taxon>Pseudomonadota</taxon>
        <taxon>Betaproteobacteria</taxon>
        <taxon>Burkholderiales</taxon>
        <taxon>Burkholderiaceae</taxon>
        <taxon>Trinickia</taxon>
    </lineage>
</organism>
<dbReference type="Gene3D" id="3.30.360.30">
    <property type="entry name" value="homospermidine synthase like"/>
    <property type="match status" value="1"/>
</dbReference>
<keyword evidence="5" id="KW-1185">Reference proteome</keyword>